<dbReference type="NCBIfam" id="TIGR01494">
    <property type="entry name" value="ATPase_P-type"/>
    <property type="match status" value="2"/>
</dbReference>
<feature type="transmembrane region" description="Helical" evidence="6">
    <location>
        <begin position="1230"/>
        <end position="1251"/>
    </location>
</feature>
<dbReference type="Gene3D" id="2.70.150.10">
    <property type="entry name" value="Calcium-transporting ATPase, cytoplasmic transduction domain A"/>
    <property type="match status" value="1"/>
</dbReference>
<feature type="transmembrane region" description="Helical" evidence="6">
    <location>
        <begin position="661"/>
        <end position="683"/>
    </location>
</feature>
<dbReference type="PANTHER" id="PTHR46594">
    <property type="entry name" value="P-TYPE CATION-TRANSPORTING ATPASE"/>
    <property type="match status" value="1"/>
</dbReference>
<dbReference type="SUPFAM" id="SSF55008">
    <property type="entry name" value="HMA, heavy metal-associated domain"/>
    <property type="match status" value="1"/>
</dbReference>
<dbReference type="Pfam" id="PF00122">
    <property type="entry name" value="E1-E2_ATPase"/>
    <property type="match status" value="1"/>
</dbReference>
<feature type="region of interest" description="Disordered" evidence="7">
    <location>
        <begin position="285"/>
        <end position="337"/>
    </location>
</feature>
<feature type="transmembrane region" description="Helical" evidence="6">
    <location>
        <begin position="629"/>
        <end position="649"/>
    </location>
</feature>
<dbReference type="SUPFAM" id="SSF81653">
    <property type="entry name" value="Calcium ATPase, transduction domain A"/>
    <property type="match status" value="1"/>
</dbReference>
<keyword evidence="6" id="KW-0067">ATP-binding</keyword>
<dbReference type="GO" id="GO:0016887">
    <property type="term" value="F:ATP hydrolysis activity"/>
    <property type="evidence" value="ECO:0007669"/>
    <property type="project" value="InterPro"/>
</dbReference>
<dbReference type="GO" id="GO:0046872">
    <property type="term" value="F:metal ion binding"/>
    <property type="evidence" value="ECO:0007669"/>
    <property type="project" value="UniProtKB-KW"/>
</dbReference>
<feature type="transmembrane region" description="Helical" evidence="6">
    <location>
        <begin position="848"/>
        <end position="871"/>
    </location>
</feature>
<comment type="similarity">
    <text evidence="6">Belongs to the cation transport ATPase (P-type) (TC 3.A.3) family. Type IB subfamily.</text>
</comment>
<dbReference type="InterPro" id="IPR008250">
    <property type="entry name" value="ATPase_P-typ_transduc_dom_A_sf"/>
</dbReference>
<dbReference type="InterPro" id="IPR036412">
    <property type="entry name" value="HAD-like_sf"/>
</dbReference>
<dbReference type="Gene3D" id="3.30.70.100">
    <property type="match status" value="1"/>
</dbReference>
<dbReference type="SUPFAM" id="SSF56784">
    <property type="entry name" value="HAD-like"/>
    <property type="match status" value="1"/>
</dbReference>
<feature type="transmembrane region" description="Helical" evidence="6">
    <location>
        <begin position="597"/>
        <end position="617"/>
    </location>
</feature>
<evidence type="ECO:0000256" key="6">
    <source>
        <dbReference type="RuleBase" id="RU362081"/>
    </source>
</evidence>
<dbReference type="GeneID" id="87812920"/>
<keyword evidence="10" id="KW-1185">Reference proteome</keyword>
<feature type="region of interest" description="Disordered" evidence="7">
    <location>
        <begin position="1"/>
        <end position="131"/>
    </location>
</feature>
<keyword evidence="4 6" id="KW-1133">Transmembrane helix</keyword>
<dbReference type="NCBIfam" id="TIGR01525">
    <property type="entry name" value="ATPase-IB_hvy"/>
    <property type="match status" value="1"/>
</dbReference>
<dbReference type="InterPro" id="IPR023299">
    <property type="entry name" value="ATPase_P-typ_cyto_dom_N"/>
</dbReference>
<dbReference type="GO" id="GO:0019829">
    <property type="term" value="F:ATPase-coupled monoatomic cation transmembrane transporter activity"/>
    <property type="evidence" value="ECO:0007669"/>
    <property type="project" value="InterPro"/>
</dbReference>
<keyword evidence="2 6" id="KW-0812">Transmembrane</keyword>
<comment type="subcellular location">
    <subcellularLocation>
        <location evidence="1 6">Membrane</location>
    </subcellularLocation>
</comment>
<dbReference type="PANTHER" id="PTHR46594:SF4">
    <property type="entry name" value="P-TYPE CATION-TRANSPORTING ATPASE"/>
    <property type="match status" value="1"/>
</dbReference>
<dbReference type="RefSeq" id="XP_062632304.1">
    <property type="nucleotide sequence ID" value="XM_062776320.1"/>
</dbReference>
<feature type="domain" description="P-type ATPase A" evidence="8">
    <location>
        <begin position="727"/>
        <end position="828"/>
    </location>
</feature>
<feature type="transmembrane region" description="Helical" evidence="6">
    <location>
        <begin position="1181"/>
        <end position="1210"/>
    </location>
</feature>
<dbReference type="Gene3D" id="3.40.1110.10">
    <property type="entry name" value="Calcium-transporting ATPase, cytoplasmic domain N"/>
    <property type="match status" value="1"/>
</dbReference>
<evidence type="ECO:0000256" key="7">
    <source>
        <dbReference type="SAM" id="MobiDB-lite"/>
    </source>
</evidence>
<evidence type="ECO:0000313" key="10">
    <source>
        <dbReference type="Proteomes" id="UP000827549"/>
    </source>
</evidence>
<dbReference type="Proteomes" id="UP000827549">
    <property type="component" value="Chromosome 7"/>
</dbReference>
<feature type="compositionally biased region" description="Basic and acidic residues" evidence="7">
    <location>
        <begin position="22"/>
        <end position="37"/>
    </location>
</feature>
<keyword evidence="5 6" id="KW-0472">Membrane</keyword>
<feature type="compositionally biased region" description="Low complexity" evidence="7">
    <location>
        <begin position="291"/>
        <end position="302"/>
    </location>
</feature>
<evidence type="ECO:0000313" key="9">
    <source>
        <dbReference type="EMBL" id="WOO86278.1"/>
    </source>
</evidence>
<reference evidence="9" key="1">
    <citation type="submission" date="2023-10" db="EMBL/GenBank/DDBJ databases">
        <authorList>
            <person name="Noh H."/>
        </authorList>
    </citation>
    <scope>NUCLEOTIDE SEQUENCE</scope>
    <source>
        <strain evidence="9">DUCC4014</strain>
    </source>
</reference>
<dbReference type="InterPro" id="IPR036163">
    <property type="entry name" value="HMA_dom_sf"/>
</dbReference>
<dbReference type="PROSITE" id="PS01229">
    <property type="entry name" value="COF_2"/>
    <property type="match status" value="1"/>
</dbReference>
<dbReference type="EMBL" id="CP086720">
    <property type="protein sequence ID" value="WOO86278.1"/>
    <property type="molecule type" value="Genomic_DNA"/>
</dbReference>
<evidence type="ECO:0000256" key="4">
    <source>
        <dbReference type="ARBA" id="ARBA00022989"/>
    </source>
</evidence>
<feature type="transmembrane region" description="Helical" evidence="6">
    <location>
        <begin position="883"/>
        <end position="903"/>
    </location>
</feature>
<organism evidence="9 10">
    <name type="scientific">Vanrija pseudolonga</name>
    <dbReference type="NCBI Taxonomy" id="143232"/>
    <lineage>
        <taxon>Eukaryota</taxon>
        <taxon>Fungi</taxon>
        <taxon>Dikarya</taxon>
        <taxon>Basidiomycota</taxon>
        <taxon>Agaricomycotina</taxon>
        <taxon>Tremellomycetes</taxon>
        <taxon>Trichosporonales</taxon>
        <taxon>Trichosporonaceae</taxon>
        <taxon>Vanrija</taxon>
    </lineage>
</organism>
<dbReference type="InterPro" id="IPR001757">
    <property type="entry name" value="P_typ_ATPase"/>
</dbReference>
<dbReference type="InterPro" id="IPR023298">
    <property type="entry name" value="ATPase_P-typ_TM_dom_sf"/>
</dbReference>
<proteinExistence type="inferred from homology"/>
<gene>
    <name evidence="9" type="primary">PCA1</name>
    <name evidence="9" type="ORF">LOC62_07G009759</name>
</gene>
<feature type="compositionally biased region" description="Basic and acidic residues" evidence="7">
    <location>
        <begin position="103"/>
        <end position="115"/>
    </location>
</feature>
<evidence type="ECO:0000256" key="2">
    <source>
        <dbReference type="ARBA" id="ARBA00022692"/>
    </source>
</evidence>
<dbReference type="Gene3D" id="3.40.50.1000">
    <property type="entry name" value="HAD superfamily/HAD-like"/>
    <property type="match status" value="1"/>
</dbReference>
<keyword evidence="6" id="KW-0547">Nucleotide-binding</keyword>
<feature type="compositionally biased region" description="Basic and acidic residues" evidence="7">
    <location>
        <begin position="64"/>
        <end position="95"/>
    </location>
</feature>
<evidence type="ECO:0000256" key="3">
    <source>
        <dbReference type="ARBA" id="ARBA00022723"/>
    </source>
</evidence>
<dbReference type="GO" id="GO:0005524">
    <property type="term" value="F:ATP binding"/>
    <property type="evidence" value="ECO:0007669"/>
    <property type="project" value="UniProtKB-UniRule"/>
</dbReference>
<evidence type="ECO:0000256" key="1">
    <source>
        <dbReference type="ARBA" id="ARBA00004370"/>
    </source>
</evidence>
<feature type="transmembrane region" description="Helical" evidence="6">
    <location>
        <begin position="689"/>
        <end position="706"/>
    </location>
</feature>
<feature type="compositionally biased region" description="Basic residues" evidence="7">
    <location>
        <begin position="53"/>
        <end position="63"/>
    </location>
</feature>
<dbReference type="AlphaFoldDB" id="A0AAF1BUM4"/>
<name>A0AAF1BUM4_9TREE</name>
<dbReference type="InterPro" id="IPR059000">
    <property type="entry name" value="ATPase_P-type_domA"/>
</dbReference>
<dbReference type="InterPro" id="IPR023214">
    <property type="entry name" value="HAD_sf"/>
</dbReference>
<dbReference type="PRINTS" id="PR00119">
    <property type="entry name" value="CATATPASE"/>
</dbReference>
<dbReference type="Pfam" id="PF00702">
    <property type="entry name" value="Hydrolase"/>
    <property type="match status" value="1"/>
</dbReference>
<dbReference type="SUPFAM" id="SSF81665">
    <property type="entry name" value="Calcium ATPase, transmembrane domain M"/>
    <property type="match status" value="1"/>
</dbReference>
<dbReference type="GO" id="GO:0016020">
    <property type="term" value="C:membrane"/>
    <property type="evidence" value="ECO:0007669"/>
    <property type="project" value="UniProtKB-SubCell"/>
</dbReference>
<dbReference type="InterPro" id="IPR027256">
    <property type="entry name" value="P-typ_ATPase_IB"/>
</dbReference>
<evidence type="ECO:0000256" key="5">
    <source>
        <dbReference type="ARBA" id="ARBA00023136"/>
    </source>
</evidence>
<evidence type="ECO:0000259" key="8">
    <source>
        <dbReference type="Pfam" id="PF00122"/>
    </source>
</evidence>
<accession>A0AAF1BUM4</accession>
<sequence length="1258" mass="132041">MTPSGNQSPKHDGGAHRHRRGERTAQDGEEKSGEGHGGHHHHHHNHSNDPHGHAHIHQHHNHGHDHAAHSHPHDHSGHDHGHAHDDHGHDHDHGSHPHAHPHAHGDSHGAPDHAHVLPGESPTDAHCQDHTCTASPEEIDSDCETMVDDCCGPEPKAGDCCASPGDKCGDGKPSACAAPAKDDCEDDDCCKKDEDEPESDDCCDDEGKCTKEAVAVATLAKACADDGCCDDKEAESSDDDADDECCDDKGECTSAKPAVKAIMDDCCDDKSGACTKPAPRKACASRRKAASPDSESDYSSCDSDTDTLDDPLREKCKAGPSKPCRRRSRRADPIRQHKHQPCREADCTTRKKRRSDRTMCGCCVKSMMEQPSAKMARSLLEAAAQVHSAARRCCIAFANYCCPRIDECAEAMCCPPDEEVEALLAAAVLPAKAEIKAGAETETFTLEVAGMDCPDCLSKVRRVFDALPGTKITRMDYVRALVEAERETSAAEPEIIGRFVTRATGFPIRVIYSSAKGEGGTVVPITFSRMPPADVLDSYETADVRPRKAGGEVDFVFSRDGASPRDIVTRLGEYGAALAPPMLSRQEQRINADVRALALRTGLSILLTIPILVLVWAPIPHKGSLGHRAAEFALATGVLAAAYPIYVGSLRTLWYLRRADLGVLTSVSTLTTYIFSVVAFAFQAAGHPIAEPFFETLGLLVSLIYLGRTIQASTRKAALGAISSLAKLQPTTAEVVTPKGGVESVDVRLLFYNDVIRVTAPSVVPTDGTIFSGSADIDESAITGESVPVLRAQGQAVHAGTTLIEGSVDVAVARLVGENSLASVIQAVMDAQSSASRFGDFADRMAEWLLPIASAACFISFLVWLFVGHYVRGHPWGRSVIDAVTYAIAIMAVSCPCALTLAVPTISATCMAMSVKDGIVFRSSDALLSLSKIRRIAFDKTGTLSLGTLSVVEAYTGDALGAELVSAMTSASRHPVSVAVNQYLAANTAPGADFVDPSDPGLAIEYTVVPGGGVRGAFYGYPVLGGSAVFTGTASNPTVKAYLDKGLTVFVVTVGGHLVAAYGLADKARGGASELVTDLTASGVAVSVLSGDHQAAVAAFASRIGLDPSAAFGGLSPEGKAEAIATLQADSPVAFVGDGVNDSIALSLADVGIGMGSGTDAAVLASDVVLLGTDIKRMLSAAIGIAGIGRVLALAAIAWCGVYFTAAIILASGAAVDFRIPPQYAGLGELVSVLPVLLLAVVAKLWGWVAARRRAVKA</sequence>
<keyword evidence="3 6" id="KW-0479">Metal-binding</keyword>
<protein>
    <submittedName>
        <fullName evidence="9">P-type cation-transporting ATPase</fullName>
    </submittedName>
</protein>